<keyword evidence="1" id="KW-0812">Transmembrane</keyword>
<evidence type="ECO:0008006" key="4">
    <source>
        <dbReference type="Google" id="ProtNLM"/>
    </source>
</evidence>
<feature type="transmembrane region" description="Helical" evidence="1">
    <location>
        <begin position="49"/>
        <end position="71"/>
    </location>
</feature>
<accession>A0ABW8W2M6</accession>
<keyword evidence="1" id="KW-1133">Transmembrane helix</keyword>
<evidence type="ECO:0000313" key="2">
    <source>
        <dbReference type="EMBL" id="MFL8999514.1"/>
    </source>
</evidence>
<sequence length="139" mass="14845">MRYQSMSEPGPLTAAGGIALYKLGAFGFVAVLAAVVVMAMTLPKTVREFVVAMISTSVSSICGGAFVVRWLGLGSWANDDVGVIALGGIIFVCGLPAWVLVRAWFKWAEKRRDKDLTEIASDLAELRKAVTGANQQQNP</sequence>
<reference evidence="2 3" key="1">
    <citation type="submission" date="2024-12" db="EMBL/GenBank/DDBJ databases">
        <title>Pseudomonas species isolated from Lotus nodules promote plant growth.</title>
        <authorList>
            <person name="Yu Y.-H."/>
            <person name="Kurtenbach J."/>
            <person name="Crosbie D."/>
            <person name="Brachmann A."/>
            <person name="Marin M."/>
        </authorList>
    </citation>
    <scope>NUCLEOTIDE SEQUENCE [LARGE SCALE GENOMIC DNA]</scope>
    <source>
        <strain evidence="2 3">PLb11B</strain>
    </source>
</reference>
<comment type="caution">
    <text evidence="2">The sequence shown here is derived from an EMBL/GenBank/DDBJ whole genome shotgun (WGS) entry which is preliminary data.</text>
</comment>
<keyword evidence="3" id="KW-1185">Reference proteome</keyword>
<organism evidence="2 3">
    <name type="scientific">Pseudomonas azerbaijanorientalis</name>
    <dbReference type="NCBI Taxonomy" id="2842350"/>
    <lineage>
        <taxon>Bacteria</taxon>
        <taxon>Pseudomonadati</taxon>
        <taxon>Pseudomonadota</taxon>
        <taxon>Gammaproteobacteria</taxon>
        <taxon>Pseudomonadales</taxon>
        <taxon>Pseudomonadaceae</taxon>
        <taxon>Pseudomonas</taxon>
    </lineage>
</organism>
<dbReference type="RefSeq" id="WP_407800300.1">
    <property type="nucleotide sequence ID" value="NZ_JBJNUX010000004.1"/>
</dbReference>
<gene>
    <name evidence="2" type="ORF">ACJ8NA_12725</name>
</gene>
<evidence type="ECO:0000313" key="3">
    <source>
        <dbReference type="Proteomes" id="UP001628646"/>
    </source>
</evidence>
<dbReference type="Proteomes" id="UP001628646">
    <property type="component" value="Unassembled WGS sequence"/>
</dbReference>
<feature type="transmembrane region" description="Helical" evidence="1">
    <location>
        <begin position="20"/>
        <end position="42"/>
    </location>
</feature>
<evidence type="ECO:0000256" key="1">
    <source>
        <dbReference type="SAM" id="Phobius"/>
    </source>
</evidence>
<name>A0ABW8W2M6_9PSED</name>
<proteinExistence type="predicted"/>
<dbReference type="EMBL" id="JBJNUY010000005">
    <property type="protein sequence ID" value="MFL8999514.1"/>
    <property type="molecule type" value="Genomic_DNA"/>
</dbReference>
<protein>
    <recommendedName>
        <fullName evidence="4">Holin</fullName>
    </recommendedName>
</protein>
<feature type="transmembrane region" description="Helical" evidence="1">
    <location>
        <begin position="83"/>
        <end position="105"/>
    </location>
</feature>
<keyword evidence="1" id="KW-0472">Membrane</keyword>